<feature type="signal peptide" evidence="2">
    <location>
        <begin position="1"/>
        <end position="18"/>
    </location>
</feature>
<keyword evidence="5" id="KW-1185">Reference proteome</keyword>
<organism evidence="4 5">
    <name type="scientific">Dokdonella soli</name>
    <dbReference type="NCBI Taxonomy" id="529810"/>
    <lineage>
        <taxon>Bacteria</taxon>
        <taxon>Pseudomonadati</taxon>
        <taxon>Pseudomonadota</taxon>
        <taxon>Gammaproteobacteria</taxon>
        <taxon>Lysobacterales</taxon>
        <taxon>Rhodanobacteraceae</taxon>
        <taxon>Dokdonella</taxon>
    </lineage>
</organism>
<feature type="coiled-coil region" evidence="1">
    <location>
        <begin position="702"/>
        <end position="729"/>
    </location>
</feature>
<dbReference type="EMBL" id="BAAAEU010000010">
    <property type="protein sequence ID" value="GAA0716956.1"/>
    <property type="molecule type" value="Genomic_DNA"/>
</dbReference>
<comment type="caution">
    <text evidence="4">The sequence shown here is derived from an EMBL/GenBank/DDBJ whole genome shotgun (WGS) entry which is preliminary data.</text>
</comment>
<sequence>MVRAFPLAVAMLMPLCMAVTLRDAGAAVMLRDVSKNTPLHDAGLGPGDRVDAFTQDAGPHHSAGEISNPFDLALLMVENVGRGAVLLRGRHDGAAANWTLGTRPDTGWTFEAALPLDRSARASFDGAMSDIGHGKAGEAERKVVASTVAELEQRHLGPWAAWAAFEAARQAAAGKQADLAAEWRAASLKYTPTAAARERMVLHVAYAKSFASRGEWEAAFDTLKAALVDLDAQGQAHTLAAAYTHYLLGAMRSRRGQSEAAMAELAQADALYAELAPTFWERAITAIEQGALTNQQRDREASVGHYERAIAVFKAGDPNGHWVLDAMTALAIVETHRGNLTRARRLIEEATPLLASMPDGQLKPLVLINFAQIEADHGDHAAAERHLREAIDVATRFPRQDGLPNAAFCALGVELRTRGELEPALHMLEACDKEHQAVARDNPWSIDALLNQAQIERELGRLDAATVHAQSALEMERQINKGKPYSAGPLQELAVAELDRAHPDKAATLLAQAREIIVRTHTEGDEDDGELAALDGRLRLARHDNAGAEASLRRALQITALRSPGSLAEAAAHHQLGLVLRADGRRDDALTEFCAGAASLERQIGRIGGGGDERARFVASTRAITRDCAEAQIAAGHVADAFLTAERGRARGLLRLLAERHLDFADDAHPDLLAERRRVDASYDEAAAELAGLPESGSKQRSAALTEQLAQLRERRADLNRRLRELSPRLAVVTDPQPLDATTSARALDPGSVLISYLLGPERGWAFVLPAGSGSGLRAFPIPLGEAALRERVNRLRNAIAAHDPGQLADLERQARALYVLLLQPAERELVHADRALIASDGPLALLPFAALRRGSGADAQYVVAWKPLTQVASATVFAEGRAARTTRARVDTAVAAFGDPRYAGADTMLLADARTRRIDPRRIVPLPATRREVEALPALFPRTRLFLGSEATENAVRRAAPQANILHIAAHGYFDDRVPLDSGLLLSTPAVAAPGEDNGFLQVWEIFEGVRTSADLVALSACDTALGEEVAGEGLLGLIRAFEFAGAHAVMASLWNVSDDSTATLMQDFYAALASGADKDAALRSAQLALLAPGATADGGGTRGVRVVDTASPGVTRATTHPYYWAGFQLYGDAR</sequence>
<proteinExistence type="predicted"/>
<dbReference type="SUPFAM" id="SSF48452">
    <property type="entry name" value="TPR-like"/>
    <property type="match status" value="2"/>
</dbReference>
<feature type="domain" description="CHAT" evidence="3">
    <location>
        <begin position="813"/>
        <end position="1134"/>
    </location>
</feature>
<dbReference type="Pfam" id="PF12770">
    <property type="entry name" value="CHAT"/>
    <property type="match status" value="1"/>
</dbReference>
<dbReference type="InterPro" id="IPR019734">
    <property type="entry name" value="TPR_rpt"/>
</dbReference>
<keyword evidence="2" id="KW-0732">Signal</keyword>
<evidence type="ECO:0000259" key="3">
    <source>
        <dbReference type="Pfam" id="PF12770"/>
    </source>
</evidence>
<dbReference type="PANTHER" id="PTHR10098">
    <property type="entry name" value="RAPSYN-RELATED"/>
    <property type="match status" value="1"/>
</dbReference>
<protein>
    <recommendedName>
        <fullName evidence="3">CHAT domain-containing protein</fullName>
    </recommendedName>
</protein>
<feature type="chain" id="PRO_5046255773" description="CHAT domain-containing protein" evidence="2">
    <location>
        <begin position="19"/>
        <end position="1136"/>
    </location>
</feature>
<evidence type="ECO:0000256" key="2">
    <source>
        <dbReference type="SAM" id="SignalP"/>
    </source>
</evidence>
<dbReference type="Proteomes" id="UP001501523">
    <property type="component" value="Unassembled WGS sequence"/>
</dbReference>
<gene>
    <name evidence="4" type="ORF">GCM10009105_23800</name>
</gene>
<dbReference type="Gene3D" id="1.25.40.10">
    <property type="entry name" value="Tetratricopeptide repeat domain"/>
    <property type="match status" value="2"/>
</dbReference>
<accession>A0ABN1ILS7</accession>
<dbReference type="InterPro" id="IPR024983">
    <property type="entry name" value="CHAT_dom"/>
</dbReference>
<keyword evidence="1" id="KW-0175">Coiled coil</keyword>
<dbReference type="RefSeq" id="WP_343791354.1">
    <property type="nucleotide sequence ID" value="NZ_BAAAEU010000010.1"/>
</dbReference>
<reference evidence="4 5" key="1">
    <citation type="journal article" date="2019" name="Int. J. Syst. Evol. Microbiol.">
        <title>The Global Catalogue of Microorganisms (GCM) 10K type strain sequencing project: providing services to taxonomists for standard genome sequencing and annotation.</title>
        <authorList>
            <consortium name="The Broad Institute Genomics Platform"/>
            <consortium name="The Broad Institute Genome Sequencing Center for Infectious Disease"/>
            <person name="Wu L."/>
            <person name="Ma J."/>
        </authorList>
    </citation>
    <scope>NUCLEOTIDE SEQUENCE [LARGE SCALE GENOMIC DNA]</scope>
    <source>
        <strain evidence="4 5">JCM 15421</strain>
    </source>
</reference>
<dbReference type="InterPro" id="IPR011990">
    <property type="entry name" value="TPR-like_helical_dom_sf"/>
</dbReference>
<evidence type="ECO:0000313" key="4">
    <source>
        <dbReference type="EMBL" id="GAA0716956.1"/>
    </source>
</evidence>
<dbReference type="SMART" id="SM00028">
    <property type="entry name" value="TPR"/>
    <property type="match status" value="3"/>
</dbReference>
<evidence type="ECO:0000256" key="1">
    <source>
        <dbReference type="SAM" id="Coils"/>
    </source>
</evidence>
<evidence type="ECO:0000313" key="5">
    <source>
        <dbReference type="Proteomes" id="UP001501523"/>
    </source>
</evidence>
<name>A0ABN1ILS7_9GAMM</name>